<gene>
    <name evidence="1" type="ORF">JIM95_08110</name>
</gene>
<proteinExistence type="predicted"/>
<dbReference type="RefSeq" id="WP_200259469.1">
    <property type="nucleotide sequence ID" value="NZ_JAENIP020000003.1"/>
</dbReference>
<protein>
    <submittedName>
        <fullName evidence="1">Uncharacterized protein</fullName>
    </submittedName>
</protein>
<keyword evidence="2" id="KW-1185">Reference proteome</keyword>
<evidence type="ECO:0000313" key="1">
    <source>
        <dbReference type="EMBL" id="MBK1844539.1"/>
    </source>
</evidence>
<evidence type="ECO:0000313" key="2">
    <source>
        <dbReference type="Proteomes" id="UP000650005"/>
    </source>
</evidence>
<name>A0ABS1FM78_9CORY</name>
<reference evidence="1" key="1">
    <citation type="submission" date="2021-01" db="EMBL/GenBank/DDBJ databases">
        <title>Characterization of Corynebacterium spp. from penguins.</title>
        <authorList>
            <person name="Svec P."/>
        </authorList>
    </citation>
    <scope>NUCLEOTIDE SEQUENCE</scope>
    <source>
        <strain evidence="1">CCM 8835</strain>
    </source>
</reference>
<organism evidence="1 2">
    <name type="scientific">Corynebacterium antarcticum</name>
    <dbReference type="NCBI Taxonomy" id="2800405"/>
    <lineage>
        <taxon>Bacteria</taxon>
        <taxon>Bacillati</taxon>
        <taxon>Actinomycetota</taxon>
        <taxon>Actinomycetes</taxon>
        <taxon>Mycobacteriales</taxon>
        <taxon>Corynebacteriaceae</taxon>
        <taxon>Corynebacterium</taxon>
    </lineage>
</organism>
<accession>A0ABS1FM78</accession>
<sequence length="89" mass="9285">MTFDPSTVVTSTPVPSTAVTLPASAGAAICDALRETALNSVKHAPDAQRRCAIIVAHSDKRLRGLTVRYSVTVPVSTSDGFRTTGRGSD</sequence>
<dbReference type="EMBL" id="JAENIP010000014">
    <property type="protein sequence ID" value="MBK1844539.1"/>
    <property type="molecule type" value="Genomic_DNA"/>
</dbReference>
<dbReference type="Proteomes" id="UP000650005">
    <property type="component" value="Unassembled WGS sequence"/>
</dbReference>
<comment type="caution">
    <text evidence="1">The sequence shown here is derived from an EMBL/GenBank/DDBJ whole genome shotgun (WGS) entry which is preliminary data.</text>
</comment>